<dbReference type="EMBL" id="AP019531">
    <property type="protein sequence ID" value="BBI92758.1"/>
    <property type="molecule type" value="Genomic_DNA"/>
</dbReference>
<protein>
    <submittedName>
        <fullName evidence="2">Uncharacterized protein</fullName>
    </submittedName>
</protein>
<accession>A0A455VQ05</accession>
<gene>
    <name evidence="2" type="ORF">SSYIS1_26410</name>
</gene>
<evidence type="ECO:0000313" key="2">
    <source>
        <dbReference type="EMBL" id="BBI92758.1"/>
    </source>
</evidence>
<evidence type="ECO:0000256" key="1">
    <source>
        <dbReference type="SAM" id="MobiDB-lite"/>
    </source>
</evidence>
<proteinExistence type="predicted"/>
<name>A0A455VQ05_9GAMM</name>
<dbReference type="RefSeq" id="WP_433962741.1">
    <property type="nucleotide sequence ID" value="NZ_AP019531.1"/>
</dbReference>
<sequence>MQRFCQRPQRSTHRTESVGQRAARDIDALAQVDFLLEVQRQ</sequence>
<feature type="region of interest" description="Disordered" evidence="1">
    <location>
        <begin position="1"/>
        <end position="21"/>
    </location>
</feature>
<reference evidence="2 3" key="1">
    <citation type="submission" date="2019-03" db="EMBL/GenBank/DDBJ databases">
        <title>The genome sequence of Candidatus Serratia symbiotica strain IS.</title>
        <authorList>
            <person name="Nikoh N."/>
            <person name="Koga R."/>
            <person name="Oshima K."/>
            <person name="Hattori M."/>
            <person name="Fukatsu T."/>
        </authorList>
    </citation>
    <scope>NUCLEOTIDE SEQUENCE [LARGE SCALE GENOMIC DNA]</scope>
    <source>
        <strain evidence="2 3">IS</strain>
    </source>
</reference>
<dbReference type="Proteomes" id="UP000324392">
    <property type="component" value="Chromosome"/>
</dbReference>
<evidence type="ECO:0000313" key="3">
    <source>
        <dbReference type="Proteomes" id="UP000324392"/>
    </source>
</evidence>
<dbReference type="AlphaFoldDB" id="A0A455VQ05"/>
<organism evidence="2 3">
    <name type="scientific">Serratia symbiotica</name>
    <dbReference type="NCBI Taxonomy" id="138074"/>
    <lineage>
        <taxon>Bacteria</taxon>
        <taxon>Pseudomonadati</taxon>
        <taxon>Pseudomonadota</taxon>
        <taxon>Gammaproteobacteria</taxon>
        <taxon>Enterobacterales</taxon>
        <taxon>Yersiniaceae</taxon>
        <taxon>Serratia</taxon>
    </lineage>
</organism>